<dbReference type="PANTHER" id="PTHR11188">
    <property type="entry name" value="ARRESTIN DOMAIN CONTAINING PROTEIN"/>
    <property type="match status" value="1"/>
</dbReference>
<feature type="compositionally biased region" description="Basic residues" evidence="2">
    <location>
        <begin position="281"/>
        <end position="290"/>
    </location>
</feature>
<feature type="region of interest" description="Disordered" evidence="2">
    <location>
        <begin position="1"/>
        <end position="69"/>
    </location>
</feature>
<comment type="caution">
    <text evidence="4">The sequence shown here is derived from an EMBL/GenBank/DDBJ whole genome shotgun (WGS) entry which is preliminary data.</text>
</comment>
<proteinExistence type="inferred from homology"/>
<evidence type="ECO:0000259" key="3">
    <source>
        <dbReference type="SMART" id="SM01017"/>
    </source>
</evidence>
<feature type="domain" description="Arrestin C-terminal-like" evidence="3">
    <location>
        <begin position="406"/>
        <end position="567"/>
    </location>
</feature>
<dbReference type="Gene3D" id="2.60.40.640">
    <property type="match status" value="1"/>
</dbReference>
<feature type="region of interest" description="Disordered" evidence="2">
    <location>
        <begin position="277"/>
        <end position="334"/>
    </location>
</feature>
<dbReference type="InterPro" id="IPR014752">
    <property type="entry name" value="Arrestin-like_C"/>
</dbReference>
<feature type="region of interest" description="Disordered" evidence="2">
    <location>
        <begin position="632"/>
        <end position="714"/>
    </location>
</feature>
<feature type="compositionally biased region" description="Polar residues" evidence="2">
    <location>
        <begin position="384"/>
        <end position="400"/>
    </location>
</feature>
<evidence type="ECO:0000313" key="4">
    <source>
        <dbReference type="EMBL" id="KAL2886748.1"/>
    </source>
</evidence>
<evidence type="ECO:0000256" key="2">
    <source>
        <dbReference type="SAM" id="MobiDB-lite"/>
    </source>
</evidence>
<protein>
    <submittedName>
        <fullName evidence="4">Ph-response sensor protein</fullName>
    </submittedName>
</protein>
<evidence type="ECO:0000256" key="1">
    <source>
        <dbReference type="ARBA" id="ARBA00037950"/>
    </source>
</evidence>
<dbReference type="Proteomes" id="UP001610728">
    <property type="component" value="Unassembled WGS sequence"/>
</dbReference>
<feature type="region of interest" description="Disordered" evidence="2">
    <location>
        <begin position="352"/>
        <end position="400"/>
    </location>
</feature>
<dbReference type="InterPro" id="IPR050357">
    <property type="entry name" value="Arrestin_domain-protein"/>
</dbReference>
<dbReference type="InterPro" id="IPR011022">
    <property type="entry name" value="Arrestin_C-like"/>
</dbReference>
<dbReference type="GeneID" id="98119974"/>
<feature type="region of interest" description="Disordered" evidence="2">
    <location>
        <begin position="746"/>
        <end position="819"/>
    </location>
</feature>
<comment type="similarity">
    <text evidence="1">Belongs to the arrestin family. PalF/RIM8 subfamily.</text>
</comment>
<feature type="compositionally biased region" description="Polar residues" evidence="2">
    <location>
        <begin position="651"/>
        <end position="665"/>
    </location>
</feature>
<feature type="compositionally biased region" description="Low complexity" evidence="2">
    <location>
        <begin position="637"/>
        <end position="650"/>
    </location>
</feature>
<dbReference type="RefSeq" id="XP_070857928.1">
    <property type="nucleotide sequence ID" value="XM_071001167.1"/>
</dbReference>
<dbReference type="Pfam" id="PF00339">
    <property type="entry name" value="Arrestin_N"/>
    <property type="match status" value="1"/>
</dbReference>
<dbReference type="InterPro" id="IPR011021">
    <property type="entry name" value="Arrestin-like_N"/>
</dbReference>
<keyword evidence="5" id="KW-1185">Reference proteome</keyword>
<reference evidence="4 5" key="1">
    <citation type="submission" date="2020-05" db="EMBL/GenBank/DDBJ databases">
        <title>Ceratocystis lukuohia genome.</title>
        <authorList>
            <person name="Harrington T.C."/>
            <person name="Kim K."/>
            <person name="Mayers C.G."/>
        </authorList>
    </citation>
    <scope>NUCLEOTIDE SEQUENCE [LARGE SCALE GENOMIC DNA]</scope>
    <source>
        <strain evidence="4 5">C4212</strain>
    </source>
</reference>
<feature type="compositionally biased region" description="Low complexity" evidence="2">
    <location>
        <begin position="782"/>
        <end position="795"/>
    </location>
</feature>
<feature type="compositionally biased region" description="Polar residues" evidence="2">
    <location>
        <begin position="306"/>
        <end position="324"/>
    </location>
</feature>
<sequence>MSRIQQHHQQQPPRDSANSNPQPTTTTTTTANGHSNAVPSSPAAAGPNPTSSNLSSSKPAGGGSSSGRKLFSRFRLPFKSISRTLTDFHIMPKEPYKVHTSGDVIEGWVVLVIEKPIRITHLTVALHGYVRVFKTTAAVRETVAPPLGQLDSPRNHGNGYASLFQDEQVLSGEGKLDRGRYRFGFRLLFPNRTLPSSIDVRRHHAPIPYTCGLSKANFSLSLYPQFERGTICYDIVATLTRPTTIGPTVQCNRPVLLIEKIDIGLVKTPKMKSVVLEPISKSRRKTRRRMGTGIDKTPIEKISAASHDQNTPENEANPVASSPADTEDAESAHQSAIGDGVLYARGSEQGDVLSEASVETGTASTGTGTGTGTAISYRLGDASGPSNAGSGTPTNSHISIKTANVEKNTIRADLELTKGGFLPGDTITIRISVQHIRRMKSMHGIIVTLFRHTRIDMSPPDALFDPRLTKEELKKLTNDETFPKSRAGIAGLSLSSTTSLSVFRKDLRQNVLPLIINPATLEYSVPVAVRVPEDAFPTISNVPGEMVSFKYYLEVVLDLGGRLSNQFQSGATSSALLAMPRAPPSTDTSLQAAQGNLMTAPVDTSELKREKGVIADWFEVVIGTTDGARDAKRVKAAQDQADAEAQLQSDPQAHQSSQHTLSLTGQDDIIAGWKYDSKRPMPPPRFNDPLLPPNHPSNLPPPPPPPLPPPAIAPTNGMAPHYVPNPHIFDDSALTEKERIRRHEQILLPSHAPIHDENGSGAGPSRAMSPSAPPDDDDIYGLHSALSEHAAASSSRGEPSAPTLDDLDTLHDPSPHHAQATRLPLHTQPLYVPPLPQTLHPPFPRPLAHHSRMPPPTHTNAPPLAIEDKQELERLRLLNEASRPPELPEDYDAGEGSSSTTVLFHASAPDTIEPSAPLLDDEGIFGHMHISSMGAGPLEYSQRHMRASSNHDQLPAYER</sequence>
<gene>
    <name evidence="4" type="ORF">HOO65_060578</name>
</gene>
<accession>A0ABR4MEQ1</accession>
<feature type="compositionally biased region" description="Pro residues" evidence="2">
    <location>
        <begin position="680"/>
        <end position="712"/>
    </location>
</feature>
<evidence type="ECO:0000313" key="5">
    <source>
        <dbReference type="Proteomes" id="UP001610728"/>
    </source>
</evidence>
<name>A0ABR4MEQ1_9PEZI</name>
<dbReference type="SMART" id="SM01017">
    <property type="entry name" value="Arrestin_C"/>
    <property type="match status" value="1"/>
</dbReference>
<organism evidence="4 5">
    <name type="scientific">Ceratocystis lukuohia</name>
    <dbReference type="NCBI Taxonomy" id="2019550"/>
    <lineage>
        <taxon>Eukaryota</taxon>
        <taxon>Fungi</taxon>
        <taxon>Dikarya</taxon>
        <taxon>Ascomycota</taxon>
        <taxon>Pezizomycotina</taxon>
        <taxon>Sordariomycetes</taxon>
        <taxon>Hypocreomycetidae</taxon>
        <taxon>Microascales</taxon>
        <taxon>Ceratocystidaceae</taxon>
        <taxon>Ceratocystis</taxon>
    </lineage>
</organism>
<dbReference type="Pfam" id="PF02752">
    <property type="entry name" value="Arrestin_C"/>
    <property type="match status" value="1"/>
</dbReference>
<dbReference type="PANTHER" id="PTHR11188:SF161">
    <property type="entry name" value="PH-RESPONSE REGULATOR PROTEIN PALF_RIM8"/>
    <property type="match status" value="1"/>
</dbReference>
<dbReference type="EMBL" id="JABSNW010000006">
    <property type="protein sequence ID" value="KAL2886748.1"/>
    <property type="molecule type" value="Genomic_DNA"/>
</dbReference>